<evidence type="ECO:0000313" key="2">
    <source>
        <dbReference type="EMBL" id="AWU66636.1"/>
    </source>
</evidence>
<keyword evidence="1" id="KW-0472">Membrane</keyword>
<feature type="transmembrane region" description="Helical" evidence="1">
    <location>
        <begin position="134"/>
        <end position="154"/>
    </location>
</feature>
<organism evidence="2">
    <name type="scientific">Citrobacter gillenii</name>
    <dbReference type="NCBI Taxonomy" id="67828"/>
    <lineage>
        <taxon>Bacteria</taxon>
        <taxon>Pseudomonadati</taxon>
        <taxon>Pseudomonadota</taxon>
        <taxon>Gammaproteobacteria</taxon>
        <taxon>Enterobacterales</taxon>
        <taxon>Enterobacteriaceae</taxon>
        <taxon>Citrobacter</taxon>
        <taxon>Citrobacter freundii complex</taxon>
    </lineage>
</organism>
<name>A0A2Z4BVF6_9ENTR</name>
<reference evidence="2" key="1">
    <citation type="submission" date="2018-05" db="EMBL/GenBank/DDBJ databases">
        <authorList>
            <person name="Lanie J.A."/>
            <person name="Ng W.-L."/>
            <person name="Kazmierczak K.M."/>
            <person name="Andrzejewski T.M."/>
            <person name="Davidsen T.M."/>
            <person name="Wayne K.J."/>
            <person name="Tettelin H."/>
            <person name="Glass J.I."/>
            <person name="Rusch D."/>
            <person name="Podicherti R."/>
            <person name="Tsui H.-C.T."/>
            <person name="Winkler M.E."/>
        </authorList>
    </citation>
    <scope>NUCLEOTIDE SEQUENCE</scope>
    <source>
        <strain evidence="2">O12_G3535</strain>
    </source>
</reference>
<feature type="transmembrane region" description="Helical" evidence="1">
    <location>
        <begin position="96"/>
        <end position="114"/>
    </location>
</feature>
<dbReference type="AlphaFoldDB" id="A0A2Z4BVF6"/>
<feature type="transmembrane region" description="Helical" evidence="1">
    <location>
        <begin position="12"/>
        <end position="32"/>
    </location>
</feature>
<keyword evidence="1" id="KW-0812">Transmembrane</keyword>
<keyword evidence="1" id="KW-1133">Transmembrane helix</keyword>
<gene>
    <name evidence="2" type="primary">orf6</name>
</gene>
<accession>A0A2Z4BVF6</accession>
<feature type="transmembrane region" description="Helical" evidence="1">
    <location>
        <begin position="339"/>
        <end position="357"/>
    </location>
</feature>
<feature type="transmembrane region" description="Helical" evidence="1">
    <location>
        <begin position="207"/>
        <end position="231"/>
    </location>
</feature>
<protein>
    <submittedName>
        <fullName evidence="2">Uncharacterized protein</fullName>
    </submittedName>
</protein>
<dbReference type="EMBL" id="MH325892">
    <property type="protein sequence ID" value="AWU66636.1"/>
    <property type="molecule type" value="Genomic_DNA"/>
</dbReference>
<feature type="transmembrane region" description="Helical" evidence="1">
    <location>
        <begin position="174"/>
        <end position="195"/>
    </location>
</feature>
<feature type="transmembrane region" description="Helical" evidence="1">
    <location>
        <begin position="286"/>
        <end position="305"/>
    </location>
</feature>
<sequence>MIVLLMVISSGARYLGIVSYLALSILIVINVFKNSHKNKRYVIIFALLTIFLANSFYTLYLGDNIDPVVGNFLLQILFLLTLDYKKEQPRLVLEAMKWQILLSILLGLVGYIGINNSMLIDAGSAKGFSGFYALAGIFATPQLLASVCIAFLLFQPVFGGNISRNDIYNNICKYTALGVMLLSLNRVNILFYMLWKIVTLLKRKFGGMLILFCMAFFGVILCSITISYLSLDGTLLQTVQSRLALILGVISTIDFNDVWQLLFGVFNSIHFYLPEYFVDINYIENGFLFIFKYFGVLGLITYVAFTSLLAIALFREGYKLLALYAIFYLIVVQNFTNEFVSFIFPQIIYLLMYCAYVKNRDVIVLNKG</sequence>
<proteinExistence type="predicted"/>
<feature type="transmembrane region" description="Helical" evidence="1">
    <location>
        <begin position="41"/>
        <end position="62"/>
    </location>
</feature>
<evidence type="ECO:0000256" key="1">
    <source>
        <dbReference type="SAM" id="Phobius"/>
    </source>
</evidence>